<comment type="caution">
    <text evidence="1">The sequence shown here is derived from an EMBL/GenBank/DDBJ whole genome shotgun (WGS) entry which is preliminary data.</text>
</comment>
<proteinExistence type="predicted"/>
<dbReference type="Proteomes" id="UP001150581">
    <property type="component" value="Unassembled WGS sequence"/>
</dbReference>
<name>A0ACC1I1C8_9FUNG</name>
<keyword evidence="2" id="KW-1185">Reference proteome</keyword>
<gene>
    <name evidence="1" type="ORF">LPJ66_010203</name>
</gene>
<evidence type="ECO:0000313" key="1">
    <source>
        <dbReference type="EMBL" id="KAJ1885266.1"/>
    </source>
</evidence>
<dbReference type="EMBL" id="JANBPG010002587">
    <property type="protein sequence ID" value="KAJ1885266.1"/>
    <property type="molecule type" value="Genomic_DNA"/>
</dbReference>
<protein>
    <submittedName>
        <fullName evidence="1">Uncharacterized protein</fullName>
    </submittedName>
</protein>
<sequence>NVIWAMVPFWYSIYCAFSANVFYDLSYIQLYNVIFTVAPVIILGCLDKPFNYKTAMTYVAVYSDGIHNRYFPWWRYFMYVIDGIYQSVVIFFTFYLFTYTSDVQNTNGRTWGRSDLSTGPTVAVVIAASLCVGFNSWQWNWLMGVALAFSIVVCILYIVISSAVRYYSLEGVSTSVMSTLVFWFGVGISVVVALLPRYTVRSWQKMNRPRDLDIVREIKVLHRPWYGQVFVEPESPVEVLAKGTSKHNRTHPPKSKSK</sequence>
<accession>A0ACC1I1C8</accession>
<organism evidence="1 2">
    <name type="scientific">Kickxella alabastrina</name>
    <dbReference type="NCBI Taxonomy" id="61397"/>
    <lineage>
        <taxon>Eukaryota</taxon>
        <taxon>Fungi</taxon>
        <taxon>Fungi incertae sedis</taxon>
        <taxon>Zoopagomycota</taxon>
        <taxon>Kickxellomycotina</taxon>
        <taxon>Kickxellomycetes</taxon>
        <taxon>Kickxellales</taxon>
        <taxon>Kickxellaceae</taxon>
        <taxon>Kickxella</taxon>
    </lineage>
</organism>
<reference evidence="1" key="1">
    <citation type="submission" date="2022-07" db="EMBL/GenBank/DDBJ databases">
        <title>Phylogenomic reconstructions and comparative analyses of Kickxellomycotina fungi.</title>
        <authorList>
            <person name="Reynolds N.K."/>
            <person name="Stajich J.E."/>
            <person name="Barry K."/>
            <person name="Grigoriev I.V."/>
            <person name="Crous P."/>
            <person name="Smith M.E."/>
        </authorList>
    </citation>
    <scope>NUCLEOTIDE SEQUENCE</scope>
    <source>
        <strain evidence="1">Benny 63K</strain>
    </source>
</reference>
<evidence type="ECO:0000313" key="2">
    <source>
        <dbReference type="Proteomes" id="UP001150581"/>
    </source>
</evidence>
<feature type="non-terminal residue" evidence="1">
    <location>
        <position position="1"/>
    </location>
</feature>